<dbReference type="SUPFAM" id="SSF53474">
    <property type="entry name" value="alpha/beta-Hydrolases"/>
    <property type="match status" value="1"/>
</dbReference>
<dbReference type="PANTHER" id="PTHR33428:SF14">
    <property type="entry name" value="CARBOXYLESTERASE TYPE B DOMAIN-CONTAINING PROTEIN"/>
    <property type="match status" value="1"/>
</dbReference>
<dbReference type="KEGG" id="whr:OG579_13980"/>
<dbReference type="InterPro" id="IPR029058">
    <property type="entry name" value="AB_hydrolase_fold"/>
</dbReference>
<keyword evidence="1" id="KW-0732">Signal</keyword>
<dbReference type="PANTHER" id="PTHR33428">
    <property type="entry name" value="CHLOROPHYLLASE-2, CHLOROPLASTIC"/>
    <property type="match status" value="1"/>
</dbReference>
<organism evidence="2 3">
    <name type="scientific">Williamsia herbipolensis</name>
    <dbReference type="NCBI Taxonomy" id="1603258"/>
    <lineage>
        <taxon>Bacteria</taxon>
        <taxon>Bacillati</taxon>
        <taxon>Actinomycetota</taxon>
        <taxon>Actinomycetes</taxon>
        <taxon>Mycobacteriales</taxon>
        <taxon>Nocardiaceae</taxon>
        <taxon>Williamsia</taxon>
    </lineage>
</organism>
<dbReference type="Gene3D" id="3.40.50.1820">
    <property type="entry name" value="alpha/beta hydrolase"/>
    <property type="match status" value="1"/>
</dbReference>
<evidence type="ECO:0000313" key="3">
    <source>
        <dbReference type="Proteomes" id="UP001432128"/>
    </source>
</evidence>
<feature type="signal peptide" evidence="1">
    <location>
        <begin position="1"/>
        <end position="21"/>
    </location>
</feature>
<evidence type="ECO:0008006" key="4">
    <source>
        <dbReference type="Google" id="ProtNLM"/>
    </source>
</evidence>
<dbReference type="Proteomes" id="UP001432128">
    <property type="component" value="Chromosome"/>
</dbReference>
<name>A0AAU4JYH6_9NOCA</name>
<proteinExistence type="predicted"/>
<dbReference type="RefSeq" id="WP_328856418.1">
    <property type="nucleotide sequence ID" value="NZ_CP108021.1"/>
</dbReference>
<feature type="chain" id="PRO_5043660062" description="Alpha/beta hydrolase" evidence="1">
    <location>
        <begin position="22"/>
        <end position="342"/>
    </location>
</feature>
<dbReference type="EMBL" id="CP108021">
    <property type="protein sequence ID" value="WUM18836.1"/>
    <property type="molecule type" value="Genomic_DNA"/>
</dbReference>
<keyword evidence="3" id="KW-1185">Reference proteome</keyword>
<evidence type="ECO:0000313" key="2">
    <source>
        <dbReference type="EMBL" id="WUM18836.1"/>
    </source>
</evidence>
<accession>A0AAU4JYH6</accession>
<gene>
    <name evidence="2" type="ORF">OG579_13980</name>
</gene>
<sequence length="342" mass="35028">MIRIVASVLAVFAAAAMVATAVPGVSSAQPAVAQSSVGATPDLSEPGPFRVTTTAQVAPCRGPGAAEQIRSVRDQGARAPLLCTSAAPIGSGPDNGVDVYAPDGAPGRRPLVVFVGGSGANPGYFVRMVTHWASHGFVVAVAYNAREIAPESVFTGIRRALAAANDPRSPLYGRIDPSRVILAGHSAGATKALESASLIASPPPQVVTDRLPLTVPPGVRVVGVLAMAPDIYTLPGPSRTPTLITTGTDDRTASPNLLRPVIVDRLTAPTWFTVARGAPHLAAVDPVADYPLTRIGLAFLEFVAGSGTYCRAFVGADPPVLTDPVLAVSVRNAAARSLACTR</sequence>
<dbReference type="AlphaFoldDB" id="A0AAU4JYH6"/>
<evidence type="ECO:0000256" key="1">
    <source>
        <dbReference type="SAM" id="SignalP"/>
    </source>
</evidence>
<protein>
    <recommendedName>
        <fullName evidence="4">Alpha/beta hydrolase</fullName>
    </recommendedName>
</protein>
<reference evidence="2 3" key="1">
    <citation type="submission" date="2022-10" db="EMBL/GenBank/DDBJ databases">
        <title>The complete genomes of actinobacterial strains from the NBC collection.</title>
        <authorList>
            <person name="Joergensen T.S."/>
            <person name="Alvarez Arevalo M."/>
            <person name="Sterndorff E.B."/>
            <person name="Faurdal D."/>
            <person name="Vuksanovic O."/>
            <person name="Mourched A.-S."/>
            <person name="Charusanti P."/>
            <person name="Shaw S."/>
            <person name="Blin K."/>
            <person name="Weber T."/>
        </authorList>
    </citation>
    <scope>NUCLEOTIDE SEQUENCE [LARGE SCALE GENOMIC DNA]</scope>
    <source>
        <strain evidence="2 3">NBC_00319</strain>
    </source>
</reference>